<evidence type="ECO:0000259" key="1">
    <source>
        <dbReference type="Pfam" id="PF04807"/>
    </source>
</evidence>
<dbReference type="GeneID" id="988071"/>
<sequence length="172" mass="19427">MPFAQHLISITMHILHRCSARFIVEHIKNLPKILWRSCRTTVSNQKKYDAISMIFSLDIFVHPYFSQHVNRFHTKSLPNAMCESGSSCNIADAHHLPNMRNIVPRFEGLNLTRAFTAPGHVRTSVHPVHSRFSVHRPVCPGLSLCDAGNGDNCTGYIWAVEVQTSTYLRCGS</sequence>
<dbReference type="OrthoDB" id="13982at10239"/>
<dbReference type="RefSeq" id="NP_852651.1">
    <property type="nucleotide sequence ID" value="NC_004824.1"/>
</dbReference>
<evidence type="ECO:0000313" key="3">
    <source>
        <dbReference type="EMBL" id="AAP47119.1"/>
    </source>
</evidence>
<organism evidence="3 4">
    <name type="scientific">Luffa yellow mosaic virus</name>
    <dbReference type="NCBI Taxonomy" id="207240"/>
    <lineage>
        <taxon>Viruses</taxon>
        <taxon>Monodnaviria</taxon>
        <taxon>Shotokuvirae</taxon>
        <taxon>Cressdnaviricota</taxon>
        <taxon>Repensiviricetes</taxon>
        <taxon>Geplafuvirales</taxon>
        <taxon>Geminiviridae</taxon>
        <taxon>Begomovirus</taxon>
        <taxon>Begomovirus luffae</taxon>
    </lineage>
</organism>
<dbReference type="KEGG" id="vg:988071"/>
<dbReference type="Pfam" id="PF04807">
    <property type="entry name" value="Gemini_AC4_5"/>
    <property type="match status" value="1"/>
</dbReference>
<dbReference type="InterPro" id="IPR006892">
    <property type="entry name" value="Gemini_AC4_5_cons_dom_1"/>
</dbReference>
<dbReference type="InterPro" id="IPR013671">
    <property type="entry name" value="Gemini_AC4/5_cons-dom"/>
</dbReference>
<proteinExistence type="predicted"/>
<protein>
    <submittedName>
        <fullName evidence="3">Uncharacterized protein AC4</fullName>
    </submittedName>
</protein>
<feature type="domain" description="Geminivirus AC4/5 conserved" evidence="1">
    <location>
        <begin position="12"/>
        <end position="44"/>
    </location>
</feature>
<reference evidence="3 4" key="1">
    <citation type="journal article" date="2003" name="Arch. Virol.">
        <title>The complete nucleotide sequence of two distinct geminiviruses infecting cucurbits in Vietnam.</title>
        <authorList>
            <person name="Revill P.A."/>
            <person name="Ha C.V."/>
            <person name="Porchun S.C."/>
            <person name="Vu M.T."/>
            <person name="Dale J.L."/>
        </authorList>
    </citation>
    <scope>NUCLEOTIDE SEQUENCE [LARGE SCALE GENOMIC DNA]</scope>
</reference>
<accession>Q7T499</accession>
<dbReference type="EMBL" id="AF509739">
    <property type="protein sequence ID" value="AAP47119.1"/>
    <property type="molecule type" value="Genomic_DNA"/>
</dbReference>
<feature type="domain" description="Geminivirus AC4/5 conserved" evidence="2">
    <location>
        <begin position="99"/>
        <end position="141"/>
    </location>
</feature>
<dbReference type="Proteomes" id="UP000203232">
    <property type="component" value="Genome"/>
</dbReference>
<name>Q7T499_9GEMI</name>
<dbReference type="Pfam" id="PF08464">
    <property type="entry name" value="Gemini_AC4_5_2"/>
    <property type="match status" value="1"/>
</dbReference>
<keyword evidence="4" id="KW-1185">Reference proteome</keyword>
<gene>
    <name evidence="3" type="primary">AC4</name>
</gene>
<evidence type="ECO:0000313" key="4">
    <source>
        <dbReference type="Proteomes" id="UP000203232"/>
    </source>
</evidence>
<evidence type="ECO:0000259" key="2">
    <source>
        <dbReference type="Pfam" id="PF08464"/>
    </source>
</evidence>